<dbReference type="PANTHER" id="PTHR33706:SF1">
    <property type="entry name" value="TPR REPEAT PROTEIN"/>
    <property type="match status" value="1"/>
</dbReference>
<dbReference type="Pfam" id="PF07661">
    <property type="entry name" value="MORN_2"/>
    <property type="match status" value="5"/>
</dbReference>
<keyword evidence="1" id="KW-0732">Signal</keyword>
<protein>
    <submittedName>
        <fullName evidence="2">MORN repeat variant</fullName>
    </submittedName>
</protein>
<evidence type="ECO:0000313" key="2">
    <source>
        <dbReference type="EMBL" id="QDS99977.1"/>
    </source>
</evidence>
<dbReference type="OrthoDB" id="247660at2"/>
<evidence type="ECO:0000313" key="3">
    <source>
        <dbReference type="Proteomes" id="UP000319852"/>
    </source>
</evidence>
<dbReference type="InterPro" id="IPR011652">
    <property type="entry name" value="MORN_2"/>
</dbReference>
<name>A0A517MYU0_9BACT</name>
<sequence precursor="true">MKASKFTQFKRVLAPLTLSAVLATPVAAQQAFSFVEAEPAAEPTLADTSPAEISFSPSTIEDDFENASAGGETETFIERYPDGKPHIEREVTLDPQGNYINHGQWKMLNHEGAVVAEGRYEMGQRVGVWSRWQDRKSSPAFSQSPYNRFKAPFLSQATFTNGQLDGEWLIFDSNQSKCSQISISNGQRHGMAVLWDASGKVIRETQYKQGVPVGDVIQLDQQTGQPKKVATYLDGRQIVSKNTNFARRGGKKTEAQYLAPRTVVTTPDSFWDMEFAKYENTGEPLRHGKSRAWHANGQIQLEGQYEHDKRTGHFTYWHPNGQKAAEGTFRNDVNEGTWVWWHENGQKAAIGHYDGGSLIGQWRWWKEDGKLAKQKTYDTPQQVTSADELKDRVDVGALPSNDLRLVR</sequence>
<dbReference type="KEGG" id="amob:HG15A2_33130"/>
<dbReference type="Gene3D" id="3.90.930.1">
    <property type="match status" value="1"/>
</dbReference>
<dbReference type="PANTHER" id="PTHR33706">
    <property type="entry name" value="MORN VARIANT REPEAT PROTEIN"/>
    <property type="match status" value="1"/>
</dbReference>
<feature type="signal peptide" evidence="1">
    <location>
        <begin position="1"/>
        <end position="28"/>
    </location>
</feature>
<gene>
    <name evidence="2" type="ORF">HG15A2_33130</name>
</gene>
<dbReference type="RefSeq" id="WP_145061141.1">
    <property type="nucleotide sequence ID" value="NZ_CP036263.1"/>
</dbReference>
<feature type="chain" id="PRO_5022113340" evidence="1">
    <location>
        <begin position="29"/>
        <end position="407"/>
    </location>
</feature>
<reference evidence="2 3" key="1">
    <citation type="submission" date="2019-02" db="EMBL/GenBank/DDBJ databases">
        <title>Deep-cultivation of Planctomycetes and their phenomic and genomic characterization uncovers novel biology.</title>
        <authorList>
            <person name="Wiegand S."/>
            <person name="Jogler M."/>
            <person name="Boedeker C."/>
            <person name="Pinto D."/>
            <person name="Vollmers J."/>
            <person name="Rivas-Marin E."/>
            <person name="Kohn T."/>
            <person name="Peeters S.H."/>
            <person name="Heuer A."/>
            <person name="Rast P."/>
            <person name="Oberbeckmann S."/>
            <person name="Bunk B."/>
            <person name="Jeske O."/>
            <person name="Meyerdierks A."/>
            <person name="Storesund J.E."/>
            <person name="Kallscheuer N."/>
            <person name="Luecker S."/>
            <person name="Lage O.M."/>
            <person name="Pohl T."/>
            <person name="Merkel B.J."/>
            <person name="Hornburger P."/>
            <person name="Mueller R.-W."/>
            <person name="Bruemmer F."/>
            <person name="Labrenz M."/>
            <person name="Spormann A.M."/>
            <person name="Op den Camp H."/>
            <person name="Overmann J."/>
            <person name="Amann R."/>
            <person name="Jetten M.S.M."/>
            <person name="Mascher T."/>
            <person name="Medema M.H."/>
            <person name="Devos D.P."/>
            <person name="Kaster A.-K."/>
            <person name="Ovreas L."/>
            <person name="Rohde M."/>
            <person name="Galperin M.Y."/>
            <person name="Jogler C."/>
        </authorList>
    </citation>
    <scope>NUCLEOTIDE SEQUENCE [LARGE SCALE GENOMIC DNA]</scope>
    <source>
        <strain evidence="2 3">HG15A2</strain>
    </source>
</reference>
<dbReference type="Gene3D" id="2.20.110.10">
    <property type="entry name" value="Histone H3 K4-specific methyltransferase SET7/9 N-terminal domain"/>
    <property type="match status" value="1"/>
</dbReference>
<dbReference type="AlphaFoldDB" id="A0A517MYU0"/>
<proteinExistence type="predicted"/>
<dbReference type="EMBL" id="CP036263">
    <property type="protein sequence ID" value="QDS99977.1"/>
    <property type="molecule type" value="Genomic_DNA"/>
</dbReference>
<organism evidence="2 3">
    <name type="scientific">Adhaeretor mobilis</name>
    <dbReference type="NCBI Taxonomy" id="1930276"/>
    <lineage>
        <taxon>Bacteria</taxon>
        <taxon>Pseudomonadati</taxon>
        <taxon>Planctomycetota</taxon>
        <taxon>Planctomycetia</taxon>
        <taxon>Pirellulales</taxon>
        <taxon>Lacipirellulaceae</taxon>
        <taxon>Adhaeretor</taxon>
    </lineage>
</organism>
<dbReference type="Proteomes" id="UP000319852">
    <property type="component" value="Chromosome"/>
</dbReference>
<dbReference type="SUPFAM" id="SSF82185">
    <property type="entry name" value="Histone H3 K4-specific methyltransferase SET7/9 N-terminal domain"/>
    <property type="match status" value="2"/>
</dbReference>
<keyword evidence="3" id="KW-1185">Reference proteome</keyword>
<evidence type="ECO:0000256" key="1">
    <source>
        <dbReference type="SAM" id="SignalP"/>
    </source>
</evidence>
<accession>A0A517MYU0</accession>